<dbReference type="EMBL" id="LAUZ02000061">
    <property type="protein sequence ID" value="KKF00850.1"/>
    <property type="molecule type" value="Genomic_DNA"/>
</dbReference>
<dbReference type="GO" id="GO:0005737">
    <property type="term" value="C:cytoplasm"/>
    <property type="evidence" value="ECO:0007669"/>
    <property type="project" value="TreeGrafter"/>
</dbReference>
<dbReference type="GO" id="GO:0006355">
    <property type="term" value="P:regulation of DNA-templated transcription"/>
    <property type="evidence" value="ECO:0007669"/>
    <property type="project" value="InterPro"/>
</dbReference>
<dbReference type="GO" id="GO:0005524">
    <property type="term" value="F:ATP binding"/>
    <property type="evidence" value="ECO:0007669"/>
    <property type="project" value="UniProtKB-KW"/>
</dbReference>
<evidence type="ECO:0000256" key="1">
    <source>
        <dbReference type="ARBA" id="ARBA00022741"/>
    </source>
</evidence>
<evidence type="ECO:0000313" key="5">
    <source>
        <dbReference type="Proteomes" id="UP000034150"/>
    </source>
</evidence>
<accession>A0A0M2JUZ4</accession>
<dbReference type="Gene3D" id="1.25.40.10">
    <property type="entry name" value="Tetratricopeptide repeat domain"/>
    <property type="match status" value="1"/>
</dbReference>
<dbReference type="InterPro" id="IPR011990">
    <property type="entry name" value="TPR-like_helical_dom_sf"/>
</dbReference>
<dbReference type="PATRIC" id="fig|1807.13.peg.4399"/>
<organism evidence="4 5">
    <name type="scientific">Mycolicibacterium obuense</name>
    <dbReference type="NCBI Taxonomy" id="1807"/>
    <lineage>
        <taxon>Bacteria</taxon>
        <taxon>Bacillati</taxon>
        <taxon>Actinomycetota</taxon>
        <taxon>Actinomycetes</taxon>
        <taxon>Mycobacteriales</taxon>
        <taxon>Mycobacteriaceae</taxon>
        <taxon>Mycolicibacterium</taxon>
    </lineage>
</organism>
<gene>
    <name evidence="4" type="ORF">WN67_16825</name>
</gene>
<dbReference type="GO" id="GO:0004016">
    <property type="term" value="F:adenylate cyclase activity"/>
    <property type="evidence" value="ECO:0007669"/>
    <property type="project" value="TreeGrafter"/>
</dbReference>
<dbReference type="InterPro" id="IPR027417">
    <property type="entry name" value="P-loop_NTPase"/>
</dbReference>
<keyword evidence="2" id="KW-0067">ATP-binding</keyword>
<dbReference type="GO" id="GO:0003677">
    <property type="term" value="F:DNA binding"/>
    <property type="evidence" value="ECO:0007669"/>
    <property type="project" value="InterPro"/>
</dbReference>
<dbReference type="Gene3D" id="1.10.10.10">
    <property type="entry name" value="Winged helix-like DNA-binding domain superfamily/Winged helix DNA-binding domain"/>
    <property type="match status" value="1"/>
</dbReference>
<reference evidence="4 5" key="1">
    <citation type="journal article" date="2015" name="Genome Announc.">
        <title>Draft Genome Sequence of Mycobacterium obuense Strain UC1, Isolated from Patient Sputum.</title>
        <authorList>
            <person name="Greninger A.L."/>
            <person name="Cunningham G."/>
            <person name="Hsu E.D."/>
            <person name="Yu J.M."/>
            <person name="Chiu C.Y."/>
            <person name="Miller S."/>
        </authorList>
    </citation>
    <scope>NUCLEOTIDE SEQUENCE [LARGE SCALE GENOMIC DNA]</scope>
    <source>
        <strain evidence="4 5">UC1</strain>
    </source>
</reference>
<dbReference type="Gene3D" id="3.40.50.300">
    <property type="entry name" value="P-loop containing nucleotide triphosphate hydrolases"/>
    <property type="match status" value="1"/>
</dbReference>
<dbReference type="SMART" id="SM00421">
    <property type="entry name" value="HTH_LUXR"/>
    <property type="match status" value="1"/>
</dbReference>
<dbReference type="Proteomes" id="UP000034150">
    <property type="component" value="Unassembled WGS sequence"/>
</dbReference>
<dbReference type="RefSeq" id="WP_046364186.1">
    <property type="nucleotide sequence ID" value="NZ_LAUZ02000061.1"/>
</dbReference>
<dbReference type="CDD" id="cd06170">
    <property type="entry name" value="LuxR_C_like"/>
    <property type="match status" value="1"/>
</dbReference>
<dbReference type="SUPFAM" id="SSF52540">
    <property type="entry name" value="P-loop containing nucleoside triphosphate hydrolases"/>
    <property type="match status" value="1"/>
</dbReference>
<dbReference type="InterPro" id="IPR016032">
    <property type="entry name" value="Sig_transdc_resp-reg_C-effctor"/>
</dbReference>
<dbReference type="AlphaFoldDB" id="A0A0M2JUZ4"/>
<dbReference type="PRINTS" id="PR00038">
    <property type="entry name" value="HTHLUXR"/>
</dbReference>
<sequence>MPGDESNAARAVVREAEARALSALLAAAESGPAGLAVDGDAGIGKTTFTLEASAIAGAQGFRVLLTRGSPSEVTLAFAALADLLTDVDEAVIDGLAGVQRDALNRILLRGHELPAADERAAGAALHSVLQRLADESPLLVIIDDLQWLDLSSATAVRYALRRMTTPFAVLVTARTGVRDAWGMVPHIELSSPVAVQRISMSPLTLGGIHTLLVSHFGRVPPRPTMRRIHDISGGNPFYALELARAVDDGVPIDRRLPESLAVMVEHRIKHVGPDTADMLLAAACTAAPTVDIVARATGRRADEVIDLLEHEGTSRIVVLTGQSIRFAHPLLASGVYASAEPGRRREMHRRLADVVESPELKARHLASAATSGDETTLTALDVAALAARDQGAPATAAELLELAITLGGDDPIRRLLAARYHFEAGAITAARQHVTAADADLPPGVIRGSVKMLQGAIDGYDGSFTAAVEGLLEGVAEAADMPKLRLQGLMLLGSALAVTGRPREGIEHARKAMACADQIGEPAGKSQARATWVMLSFMYGRGLDSATLHEAFALQSDGDSPYVNLRADAVAAAINAWQGNLATATAQFAELRGACLARGSELDAIWVDQHATMANLWAGNFSAAAHSAAEIALRAEQIGGHHARHFSLTSQAAVAAHTGDEDTARTAATAAIDLAERTGGLGLTVTPRTCLTLLEVSLGNHADALIACEPLLTSFDHEYGTEILVGGWIPEAIEALAAVERTDDAEMLTDALWDNGNRLDRPWMLATAARGRALVHATRGELERAEEAARAALTFHERLPMPLEKARTQLVLGQLQRRQRRRQAATATVAEALHTFESLGARLWQRRAETELTRLAGARENTSLLTPAEERVARHAAAGLSNKEIAAELFLSPKTVEMNLSKVYRKLGIRSRAQLHMRLHGDRENPDSQAAHGR</sequence>
<evidence type="ECO:0000259" key="3">
    <source>
        <dbReference type="PROSITE" id="PS50043"/>
    </source>
</evidence>
<keyword evidence="5" id="KW-1185">Reference proteome</keyword>
<dbReference type="PANTHER" id="PTHR16305">
    <property type="entry name" value="TESTICULAR SOLUBLE ADENYLYL CYCLASE"/>
    <property type="match status" value="1"/>
</dbReference>
<dbReference type="SUPFAM" id="SSF48452">
    <property type="entry name" value="TPR-like"/>
    <property type="match status" value="1"/>
</dbReference>
<feature type="domain" description="HTH luxR-type" evidence="3">
    <location>
        <begin position="858"/>
        <end position="923"/>
    </location>
</feature>
<dbReference type="PROSITE" id="PS50043">
    <property type="entry name" value="HTH_LUXR_2"/>
    <property type="match status" value="1"/>
</dbReference>
<dbReference type="SUPFAM" id="SSF46894">
    <property type="entry name" value="C-terminal effector domain of the bipartite response regulators"/>
    <property type="match status" value="1"/>
</dbReference>
<protein>
    <recommendedName>
        <fullName evidence="3">HTH luxR-type domain-containing protein</fullName>
    </recommendedName>
</protein>
<dbReference type="InterPro" id="IPR036388">
    <property type="entry name" value="WH-like_DNA-bd_sf"/>
</dbReference>
<proteinExistence type="predicted"/>
<dbReference type="Pfam" id="PF13191">
    <property type="entry name" value="AAA_16"/>
    <property type="match status" value="1"/>
</dbReference>
<evidence type="ECO:0000256" key="2">
    <source>
        <dbReference type="ARBA" id="ARBA00022840"/>
    </source>
</evidence>
<name>A0A0M2JUZ4_9MYCO</name>
<dbReference type="PANTHER" id="PTHR16305:SF35">
    <property type="entry name" value="TRANSCRIPTIONAL ACTIVATOR DOMAIN"/>
    <property type="match status" value="1"/>
</dbReference>
<comment type="caution">
    <text evidence="4">The sequence shown here is derived from an EMBL/GenBank/DDBJ whole genome shotgun (WGS) entry which is preliminary data.</text>
</comment>
<dbReference type="OrthoDB" id="3796539at2"/>
<dbReference type="Pfam" id="PF00196">
    <property type="entry name" value="GerE"/>
    <property type="match status" value="1"/>
</dbReference>
<evidence type="ECO:0000313" key="4">
    <source>
        <dbReference type="EMBL" id="KKF00850.1"/>
    </source>
</evidence>
<dbReference type="InterPro" id="IPR000792">
    <property type="entry name" value="Tscrpt_reg_LuxR_C"/>
</dbReference>
<dbReference type="InterPro" id="IPR041664">
    <property type="entry name" value="AAA_16"/>
</dbReference>
<keyword evidence="1" id="KW-0547">Nucleotide-binding</keyword>